<sequence length="110" mass="12950">MVCFVDPSMRNVQLLELIRCGEFVMLRGPRSSGKSTRVLEIHNQLKTEDLFVLVSRVYDLSKPLWKAWVNSSRPSALIDASEYNELDNRHCITENKWNYQLVLLIDEYRF</sequence>
<dbReference type="AlphaFoldDB" id="A0A9N9GAN2"/>
<dbReference type="Proteomes" id="UP000789570">
    <property type="component" value="Unassembled WGS sequence"/>
</dbReference>
<organism evidence="1 2">
    <name type="scientific">Funneliformis caledonium</name>
    <dbReference type="NCBI Taxonomy" id="1117310"/>
    <lineage>
        <taxon>Eukaryota</taxon>
        <taxon>Fungi</taxon>
        <taxon>Fungi incertae sedis</taxon>
        <taxon>Mucoromycota</taxon>
        <taxon>Glomeromycotina</taxon>
        <taxon>Glomeromycetes</taxon>
        <taxon>Glomerales</taxon>
        <taxon>Glomeraceae</taxon>
        <taxon>Funneliformis</taxon>
    </lineage>
</organism>
<dbReference type="SUPFAM" id="SSF52540">
    <property type="entry name" value="P-loop containing nucleoside triphosphate hydrolases"/>
    <property type="match status" value="1"/>
</dbReference>
<evidence type="ECO:0000313" key="2">
    <source>
        <dbReference type="Proteomes" id="UP000789570"/>
    </source>
</evidence>
<evidence type="ECO:0000313" key="1">
    <source>
        <dbReference type="EMBL" id="CAG8588804.1"/>
    </source>
</evidence>
<dbReference type="EMBL" id="CAJVPQ010002236">
    <property type="protein sequence ID" value="CAG8588804.1"/>
    <property type="molecule type" value="Genomic_DNA"/>
</dbReference>
<protein>
    <submittedName>
        <fullName evidence="1">16550_t:CDS:1</fullName>
    </submittedName>
</protein>
<reference evidence="1" key="1">
    <citation type="submission" date="2021-06" db="EMBL/GenBank/DDBJ databases">
        <authorList>
            <person name="Kallberg Y."/>
            <person name="Tangrot J."/>
            <person name="Rosling A."/>
        </authorList>
    </citation>
    <scope>NUCLEOTIDE SEQUENCE</scope>
    <source>
        <strain evidence="1">UK204</strain>
    </source>
</reference>
<comment type="caution">
    <text evidence="1">The sequence shown here is derived from an EMBL/GenBank/DDBJ whole genome shotgun (WGS) entry which is preliminary data.</text>
</comment>
<gene>
    <name evidence="1" type="ORF">FCALED_LOCUS7980</name>
</gene>
<dbReference type="OrthoDB" id="2399201at2759"/>
<accession>A0A9N9GAN2</accession>
<keyword evidence="2" id="KW-1185">Reference proteome</keyword>
<name>A0A9N9GAN2_9GLOM</name>
<proteinExistence type="predicted"/>
<dbReference type="InterPro" id="IPR027417">
    <property type="entry name" value="P-loop_NTPase"/>
</dbReference>